<dbReference type="Pfam" id="PF01490">
    <property type="entry name" value="Aa_trans"/>
    <property type="match status" value="1"/>
</dbReference>
<feature type="transmembrane region" description="Helical" evidence="7">
    <location>
        <begin position="88"/>
        <end position="110"/>
    </location>
</feature>
<feature type="domain" description="Amino acid transporter transmembrane" evidence="8">
    <location>
        <begin position="56"/>
        <end position="429"/>
    </location>
</feature>
<dbReference type="PANTHER" id="PTHR22950">
    <property type="entry name" value="AMINO ACID TRANSPORTER"/>
    <property type="match status" value="1"/>
</dbReference>
<keyword evidence="5 7" id="KW-0472">Membrane</keyword>
<feature type="transmembrane region" description="Helical" evidence="7">
    <location>
        <begin position="264"/>
        <end position="288"/>
    </location>
</feature>
<comment type="subcellular location">
    <subcellularLocation>
        <location evidence="1">Membrane</location>
        <topology evidence="1">Multi-pass membrane protein</topology>
    </subcellularLocation>
</comment>
<keyword evidence="4 7" id="KW-1133">Transmembrane helix</keyword>
<evidence type="ECO:0000256" key="4">
    <source>
        <dbReference type="ARBA" id="ARBA00022989"/>
    </source>
</evidence>
<feature type="transmembrane region" description="Helical" evidence="7">
    <location>
        <begin position="346"/>
        <end position="367"/>
    </location>
</feature>
<keyword evidence="3" id="KW-0813">Transport</keyword>
<sequence>MSSEIQVVGENNGDQLPPISAPSEVDNEENEHHLAPTATPTLLTDGAPEVVERAGKSNFFMSVINMSAILMGLGQLSTPYALEKGGWASSFLLVAFGVMCAYTSHLLGRYIGGSAFGPRGKIITTVFIYLEVFMALVSFTIAINDNIGTLLHGKHENISWKHHLSFSQILTILAVVISSTTLWIPDLSRFSPVSLVGIICSFVIFIGVVSAAIFGDIKADKPIPVLRLQNIPAISGLYIFSLSTHVVFPDIYRSMKDPSRFSKVSALSFTIVTAFYTAIAFLGARLYGSTLHSQITLNLPRHLITTPIALGATVLAPITKYGFALVPLASLYVHRLPSTASPRKRLIIRGSIGTVLLMLICVLALTVPYFEQVLGLTGSFVSMAVAIIFPCAFYTKLFWAQISRRQLILNAFIIVIAFVIGGFGTVSSSQSLVSQIRKK</sequence>
<evidence type="ECO:0000256" key="5">
    <source>
        <dbReference type="ARBA" id="ARBA00023136"/>
    </source>
</evidence>
<dbReference type="EMBL" id="JAJJMA010311977">
    <property type="protein sequence ID" value="MCL7049101.1"/>
    <property type="molecule type" value="Genomic_DNA"/>
</dbReference>
<feature type="transmembrane region" description="Helical" evidence="7">
    <location>
        <begin position="163"/>
        <end position="183"/>
    </location>
</feature>
<keyword evidence="2 7" id="KW-0812">Transmembrane</keyword>
<evidence type="ECO:0000256" key="1">
    <source>
        <dbReference type="ARBA" id="ARBA00004141"/>
    </source>
</evidence>
<organism evidence="9 10">
    <name type="scientific">Papaver nudicaule</name>
    <name type="common">Iceland poppy</name>
    <dbReference type="NCBI Taxonomy" id="74823"/>
    <lineage>
        <taxon>Eukaryota</taxon>
        <taxon>Viridiplantae</taxon>
        <taxon>Streptophyta</taxon>
        <taxon>Embryophyta</taxon>
        <taxon>Tracheophyta</taxon>
        <taxon>Spermatophyta</taxon>
        <taxon>Magnoliopsida</taxon>
        <taxon>Ranunculales</taxon>
        <taxon>Papaveraceae</taxon>
        <taxon>Papaveroideae</taxon>
        <taxon>Papaver</taxon>
    </lineage>
</organism>
<evidence type="ECO:0000259" key="8">
    <source>
        <dbReference type="Pfam" id="PF01490"/>
    </source>
</evidence>
<accession>A0AA41VX24</accession>
<feature type="transmembrane region" description="Helical" evidence="7">
    <location>
        <begin position="308"/>
        <end position="334"/>
    </location>
</feature>
<feature type="transmembrane region" description="Helical" evidence="7">
    <location>
        <begin position="234"/>
        <end position="252"/>
    </location>
</feature>
<dbReference type="GO" id="GO:0015179">
    <property type="term" value="F:L-amino acid transmembrane transporter activity"/>
    <property type="evidence" value="ECO:0007669"/>
    <property type="project" value="TreeGrafter"/>
</dbReference>
<dbReference type="PANTHER" id="PTHR22950:SF696">
    <property type="entry name" value="AMINO ACID TRANSPORTER TRANSMEMBRANE DOMAIN-CONTAINING PROTEIN"/>
    <property type="match status" value="1"/>
</dbReference>
<dbReference type="InterPro" id="IPR013057">
    <property type="entry name" value="AA_transpt_TM"/>
</dbReference>
<keyword evidence="10" id="KW-1185">Reference proteome</keyword>
<evidence type="ECO:0000313" key="10">
    <source>
        <dbReference type="Proteomes" id="UP001177140"/>
    </source>
</evidence>
<evidence type="ECO:0000256" key="6">
    <source>
        <dbReference type="SAM" id="MobiDB-lite"/>
    </source>
</evidence>
<proteinExistence type="predicted"/>
<feature type="region of interest" description="Disordered" evidence="6">
    <location>
        <begin position="1"/>
        <end position="40"/>
    </location>
</feature>
<feature type="transmembrane region" description="Helical" evidence="7">
    <location>
        <begin position="195"/>
        <end position="214"/>
    </location>
</feature>
<evidence type="ECO:0000256" key="3">
    <source>
        <dbReference type="ARBA" id="ARBA00022970"/>
    </source>
</evidence>
<dbReference type="AlphaFoldDB" id="A0AA41VX24"/>
<feature type="transmembrane region" description="Helical" evidence="7">
    <location>
        <begin position="373"/>
        <end position="395"/>
    </location>
</feature>
<keyword evidence="3" id="KW-0029">Amino-acid transport</keyword>
<evidence type="ECO:0000256" key="2">
    <source>
        <dbReference type="ARBA" id="ARBA00022692"/>
    </source>
</evidence>
<protein>
    <recommendedName>
        <fullName evidence="8">Amino acid transporter transmembrane domain-containing protein</fullName>
    </recommendedName>
</protein>
<name>A0AA41VX24_PAPNU</name>
<feature type="transmembrane region" description="Helical" evidence="7">
    <location>
        <begin position="407"/>
        <end position="426"/>
    </location>
</feature>
<evidence type="ECO:0000313" key="9">
    <source>
        <dbReference type="EMBL" id="MCL7049101.1"/>
    </source>
</evidence>
<reference evidence="9" key="1">
    <citation type="submission" date="2022-03" db="EMBL/GenBank/DDBJ databases">
        <title>A functionally conserved STORR gene fusion in Papaver species that diverged 16.8 million years ago.</title>
        <authorList>
            <person name="Catania T."/>
        </authorList>
    </citation>
    <scope>NUCLEOTIDE SEQUENCE</scope>
    <source>
        <strain evidence="9">S-191538</strain>
    </source>
</reference>
<feature type="transmembrane region" description="Helical" evidence="7">
    <location>
        <begin position="63"/>
        <end position="82"/>
    </location>
</feature>
<dbReference type="GO" id="GO:0005774">
    <property type="term" value="C:vacuolar membrane"/>
    <property type="evidence" value="ECO:0007669"/>
    <property type="project" value="TreeGrafter"/>
</dbReference>
<feature type="transmembrane region" description="Helical" evidence="7">
    <location>
        <begin position="122"/>
        <end position="143"/>
    </location>
</feature>
<dbReference type="Proteomes" id="UP001177140">
    <property type="component" value="Unassembled WGS sequence"/>
</dbReference>
<evidence type="ECO:0000256" key="7">
    <source>
        <dbReference type="SAM" id="Phobius"/>
    </source>
</evidence>
<comment type="caution">
    <text evidence="9">The sequence shown here is derived from an EMBL/GenBank/DDBJ whole genome shotgun (WGS) entry which is preliminary data.</text>
</comment>
<gene>
    <name evidence="9" type="ORF">MKW94_026112</name>
</gene>